<sequence>MQAELPAGLTLRRATNADSDSVKALVWQVLREYGMELDPAHADRGLDHIDTSFEGGGLWLVLDGDALVGTVGLVAVSDKICELTKMFLAPAARGKGLGRALLFAVLQEARTRGYRLMELETDTSLKEAVQLYRRHGFVQIEHPNTVQRCNMVMHLTLQ</sequence>
<keyword evidence="2" id="KW-0012">Acyltransferase</keyword>
<dbReference type="Proteomes" id="UP000818603">
    <property type="component" value="Unassembled WGS sequence"/>
</dbReference>
<evidence type="ECO:0000313" key="6">
    <source>
        <dbReference type="Proteomes" id="UP000621856"/>
    </source>
</evidence>
<dbReference type="PROSITE" id="PS51186">
    <property type="entry name" value="GNAT"/>
    <property type="match status" value="1"/>
</dbReference>
<dbReference type="InterPro" id="IPR000182">
    <property type="entry name" value="GNAT_dom"/>
</dbReference>
<evidence type="ECO:0000259" key="3">
    <source>
        <dbReference type="PROSITE" id="PS51186"/>
    </source>
</evidence>
<dbReference type="CDD" id="cd04301">
    <property type="entry name" value="NAT_SF"/>
    <property type="match status" value="1"/>
</dbReference>
<reference evidence="4" key="1">
    <citation type="journal article" date="2014" name="Int. J. Syst. Evol. Microbiol.">
        <title>Complete genome sequence of Corynebacterium casei LMG S-19264T (=DSM 44701T), isolated from a smear-ripened cheese.</title>
        <authorList>
            <consortium name="US DOE Joint Genome Institute (JGI-PGF)"/>
            <person name="Walter F."/>
            <person name="Albersmeier A."/>
            <person name="Kalinowski J."/>
            <person name="Ruckert C."/>
        </authorList>
    </citation>
    <scope>NUCLEOTIDE SEQUENCE</scope>
    <source>
        <strain evidence="4">CGMCC 1.14984</strain>
    </source>
</reference>
<keyword evidence="7" id="KW-1185">Reference proteome</keyword>
<feature type="domain" description="N-acetyltransferase" evidence="3">
    <location>
        <begin position="9"/>
        <end position="158"/>
    </location>
</feature>
<reference evidence="4" key="3">
    <citation type="submission" date="2020-09" db="EMBL/GenBank/DDBJ databases">
        <authorList>
            <person name="Sun Q."/>
            <person name="Zhou Y."/>
        </authorList>
    </citation>
    <scope>NUCLEOTIDE SEQUENCE</scope>
    <source>
        <strain evidence="4">CGMCC 1.14984</strain>
    </source>
</reference>
<keyword evidence="1" id="KW-0808">Transferase</keyword>
<evidence type="ECO:0000313" key="7">
    <source>
        <dbReference type="Proteomes" id="UP000818603"/>
    </source>
</evidence>
<gene>
    <name evidence="5" type="ORF">FF098_007190</name>
    <name evidence="4" type="ORF">GCM10011355_14460</name>
</gene>
<protein>
    <submittedName>
        <fullName evidence="4 5">N-acetyltransferase</fullName>
    </submittedName>
</protein>
<dbReference type="AlphaFoldDB" id="A0A8J3A7C8"/>
<reference evidence="5 7" key="2">
    <citation type="submission" date="2020-02" db="EMBL/GenBank/DDBJ databases">
        <title>Genome sequence of Parvularcula flava strain NH6-79.</title>
        <authorList>
            <person name="Abdul Karim M.H."/>
            <person name="Lam M.Q."/>
            <person name="Chen S.J."/>
            <person name="Yahya A."/>
            <person name="Shahir S."/>
            <person name="Shamsir M.S."/>
            <person name="Chong C.S."/>
        </authorList>
    </citation>
    <scope>NUCLEOTIDE SEQUENCE [LARGE SCALE GENOMIC DNA]</scope>
    <source>
        <strain evidence="5 7">NH6-79</strain>
    </source>
</reference>
<proteinExistence type="predicted"/>
<dbReference type="SUPFAM" id="SSF55729">
    <property type="entry name" value="Acyl-CoA N-acyltransferases (Nat)"/>
    <property type="match status" value="1"/>
</dbReference>
<organism evidence="4 6">
    <name type="scientific">Aquisalinus luteolus</name>
    <dbReference type="NCBI Taxonomy" id="1566827"/>
    <lineage>
        <taxon>Bacteria</taxon>
        <taxon>Pseudomonadati</taxon>
        <taxon>Pseudomonadota</taxon>
        <taxon>Alphaproteobacteria</taxon>
        <taxon>Parvularculales</taxon>
        <taxon>Parvularculaceae</taxon>
        <taxon>Aquisalinus</taxon>
    </lineage>
</organism>
<dbReference type="RefSeq" id="WP_155138836.1">
    <property type="nucleotide sequence ID" value="NZ_BMGZ01000001.1"/>
</dbReference>
<evidence type="ECO:0000256" key="2">
    <source>
        <dbReference type="ARBA" id="ARBA00023315"/>
    </source>
</evidence>
<dbReference type="PANTHER" id="PTHR43877">
    <property type="entry name" value="AMINOALKYLPHOSPHONATE N-ACETYLTRANSFERASE-RELATED-RELATED"/>
    <property type="match status" value="1"/>
</dbReference>
<evidence type="ECO:0000313" key="5">
    <source>
        <dbReference type="EMBL" id="NHK27681.1"/>
    </source>
</evidence>
<dbReference type="EMBL" id="BMGZ01000001">
    <property type="protein sequence ID" value="GGH96176.1"/>
    <property type="molecule type" value="Genomic_DNA"/>
</dbReference>
<dbReference type="EMBL" id="VCJR02000001">
    <property type="protein sequence ID" value="NHK27681.1"/>
    <property type="molecule type" value="Genomic_DNA"/>
</dbReference>
<dbReference type="Pfam" id="PF00583">
    <property type="entry name" value="Acetyltransf_1"/>
    <property type="match status" value="1"/>
</dbReference>
<dbReference type="GO" id="GO:0016747">
    <property type="term" value="F:acyltransferase activity, transferring groups other than amino-acyl groups"/>
    <property type="evidence" value="ECO:0007669"/>
    <property type="project" value="InterPro"/>
</dbReference>
<dbReference type="Gene3D" id="3.40.630.30">
    <property type="match status" value="1"/>
</dbReference>
<evidence type="ECO:0000256" key="1">
    <source>
        <dbReference type="ARBA" id="ARBA00022679"/>
    </source>
</evidence>
<dbReference type="InterPro" id="IPR050832">
    <property type="entry name" value="Bact_Acetyltransf"/>
</dbReference>
<dbReference type="PANTHER" id="PTHR43877:SF2">
    <property type="entry name" value="AMINOALKYLPHOSPHONATE N-ACETYLTRANSFERASE-RELATED"/>
    <property type="match status" value="1"/>
</dbReference>
<dbReference type="Proteomes" id="UP000621856">
    <property type="component" value="Unassembled WGS sequence"/>
</dbReference>
<accession>A0A8J3A7C8</accession>
<evidence type="ECO:0000313" key="4">
    <source>
        <dbReference type="EMBL" id="GGH96176.1"/>
    </source>
</evidence>
<dbReference type="InterPro" id="IPR016181">
    <property type="entry name" value="Acyl_CoA_acyltransferase"/>
</dbReference>
<name>A0A8J3A7C8_9PROT</name>
<comment type="caution">
    <text evidence="4">The sequence shown here is derived from an EMBL/GenBank/DDBJ whole genome shotgun (WGS) entry which is preliminary data.</text>
</comment>